<feature type="compositionally biased region" description="Low complexity" evidence="1">
    <location>
        <begin position="484"/>
        <end position="514"/>
    </location>
</feature>
<proteinExistence type="predicted"/>
<dbReference type="Proteomes" id="UP000507470">
    <property type="component" value="Unassembled WGS sequence"/>
</dbReference>
<name>A0A6J8ATJ5_MYTCO</name>
<dbReference type="OrthoDB" id="6080336at2759"/>
<gene>
    <name evidence="2" type="ORF">MCOR_10210</name>
</gene>
<evidence type="ECO:0000313" key="3">
    <source>
        <dbReference type="Proteomes" id="UP000507470"/>
    </source>
</evidence>
<sequence>MDKQRMKEEEKQRQIEEEKKKAFRIPKKPRPSEEITEQTDKSAKLSAQEKLEKAKKLAASFGKAKTVVSSSKSDSNKSSLVSDKSSSKHKHDKPSHSEQRKTENDKHSNDKDVSRQTVKKPSNDKHSNDKDVPKQSDKKPSYKDKLEKMSDQEKLAIIKKISGSPGRVGDTISDTEKLDKNRKISETIGKGSSSNSGKNEKPNGYPKYSPLSSKIDRDKMKRNVESLQKIKKEFKEAEERVNRKTITMLGKTDEGIKREVIFDRTDAKTMRYALQEKAARKRAMMNRPEEPKPRERKMGKDRASETEAKGKKSETSKNEDDEQRKYSDFKKSSSHSSDTKYNDKYSDDKSSDRSAREAKPVKKKKPPPPPSMNFNHVNDLFKIAEQKSQEPVTIEVIKKPKKGEERLLTKREMASHREYQEYLKNKKIRRGAEIEERQTVDVKREKQIPNSLKSKSTSNLVTKSASSSQNTVRKNPYSEKLVTKSSSPVPSSSKLSSSNKLGKSMSSSSIPSKPFTKQFKLHSLTHSEHNSDSNPAKTTKREHIENERISQKDEHRKKSNVAKKRNSEDVRENLLVCGPPKNEKQVPSNPPERIYGEIKKNQPTKPVSAIPKHPYGCQELNQFERLSESRHARESDQIRQAVIVRTDNMATSNKRGAKDTRRTIKGTKRFKGTNDFDHHSKDVQPNLQTSEIVLRIIAKTDFKKGYCYLGFDEENGRIFRPIMNTRVCAWPVTRDFCWKNCYRFEVTLNPQENKVNFATPHPHRNEDLVVTSIVKEEKTEPFNVQILVNVAKPDIQDIFVDIQEKQYLFNNAHSPSAGILKCRSRNVSLFWDDHSKKSRFRINLSSGHYVFRMKGINIDDIPKVDREILVVLGLGRPFTQERSFHPARCYIIVVGLFVV</sequence>
<accession>A0A6J8ATJ5</accession>
<feature type="compositionally biased region" description="Basic and acidic residues" evidence="1">
    <location>
        <begin position="1"/>
        <end position="20"/>
    </location>
</feature>
<dbReference type="EMBL" id="CACVKT020001819">
    <property type="protein sequence ID" value="CAC5371915.1"/>
    <property type="molecule type" value="Genomic_DNA"/>
</dbReference>
<reference evidence="2 3" key="1">
    <citation type="submission" date="2020-06" db="EMBL/GenBank/DDBJ databases">
        <authorList>
            <person name="Li R."/>
            <person name="Bekaert M."/>
        </authorList>
    </citation>
    <scope>NUCLEOTIDE SEQUENCE [LARGE SCALE GENOMIC DNA]</scope>
    <source>
        <strain evidence="3">wild</strain>
    </source>
</reference>
<feature type="compositionally biased region" description="Basic and acidic residues" evidence="1">
    <location>
        <begin position="287"/>
        <end position="360"/>
    </location>
</feature>
<feature type="region of interest" description="Disordered" evidence="1">
    <location>
        <begin position="273"/>
        <end position="572"/>
    </location>
</feature>
<feature type="compositionally biased region" description="Basic and acidic residues" evidence="1">
    <location>
        <begin position="30"/>
        <end position="55"/>
    </location>
</feature>
<feature type="compositionally biased region" description="Polar residues" evidence="1">
    <location>
        <begin position="448"/>
        <end position="473"/>
    </location>
</feature>
<feature type="compositionally biased region" description="Basic and acidic residues" evidence="1">
    <location>
        <begin position="396"/>
        <end position="447"/>
    </location>
</feature>
<feature type="compositionally biased region" description="Basic and acidic residues" evidence="1">
    <location>
        <begin position="539"/>
        <end position="556"/>
    </location>
</feature>
<evidence type="ECO:0000256" key="1">
    <source>
        <dbReference type="SAM" id="MobiDB-lite"/>
    </source>
</evidence>
<feature type="region of interest" description="Disordered" evidence="1">
    <location>
        <begin position="1"/>
        <end position="220"/>
    </location>
</feature>
<feature type="compositionally biased region" description="Basic and acidic residues" evidence="1">
    <location>
        <begin position="94"/>
        <end position="114"/>
    </location>
</feature>
<evidence type="ECO:0000313" key="2">
    <source>
        <dbReference type="EMBL" id="CAC5371915.1"/>
    </source>
</evidence>
<dbReference type="AlphaFoldDB" id="A0A6J8ATJ5"/>
<feature type="compositionally biased region" description="Basic and acidic residues" evidence="1">
    <location>
        <begin position="121"/>
        <end position="156"/>
    </location>
</feature>
<protein>
    <submittedName>
        <fullName evidence="2">Uncharacterized protein</fullName>
    </submittedName>
</protein>
<feature type="compositionally biased region" description="Low complexity" evidence="1">
    <location>
        <begin position="57"/>
        <end position="84"/>
    </location>
</feature>
<organism evidence="2 3">
    <name type="scientific">Mytilus coruscus</name>
    <name type="common">Sea mussel</name>
    <dbReference type="NCBI Taxonomy" id="42192"/>
    <lineage>
        <taxon>Eukaryota</taxon>
        <taxon>Metazoa</taxon>
        <taxon>Spiralia</taxon>
        <taxon>Lophotrochozoa</taxon>
        <taxon>Mollusca</taxon>
        <taxon>Bivalvia</taxon>
        <taxon>Autobranchia</taxon>
        <taxon>Pteriomorphia</taxon>
        <taxon>Mytilida</taxon>
        <taxon>Mytiloidea</taxon>
        <taxon>Mytilidae</taxon>
        <taxon>Mytilinae</taxon>
        <taxon>Mytilus</taxon>
    </lineage>
</organism>
<keyword evidence="3" id="KW-1185">Reference proteome</keyword>
<feature type="compositionally biased region" description="Basic and acidic residues" evidence="1">
    <location>
        <begin position="174"/>
        <end position="185"/>
    </location>
</feature>